<organism evidence="1 2">
    <name type="scientific">Caerostris extrusa</name>
    <name type="common">Bark spider</name>
    <name type="synonym">Caerostris bankana</name>
    <dbReference type="NCBI Taxonomy" id="172846"/>
    <lineage>
        <taxon>Eukaryota</taxon>
        <taxon>Metazoa</taxon>
        <taxon>Ecdysozoa</taxon>
        <taxon>Arthropoda</taxon>
        <taxon>Chelicerata</taxon>
        <taxon>Arachnida</taxon>
        <taxon>Araneae</taxon>
        <taxon>Araneomorphae</taxon>
        <taxon>Entelegynae</taxon>
        <taxon>Araneoidea</taxon>
        <taxon>Araneidae</taxon>
        <taxon>Caerostris</taxon>
    </lineage>
</organism>
<comment type="caution">
    <text evidence="1">The sequence shown here is derived from an EMBL/GenBank/DDBJ whole genome shotgun (WGS) entry which is preliminary data.</text>
</comment>
<accession>A0AAV4XJQ2</accession>
<sequence>MKRSRSRSCRVLVFSRVDDQLRDQSDELPVYILTGGPPWKTTLWQTTLWTLCTTTSAPTACYCPSSMSTRGSPRYGPSCT</sequence>
<protein>
    <submittedName>
        <fullName evidence="1">Uncharacterized protein</fullName>
    </submittedName>
</protein>
<evidence type="ECO:0000313" key="2">
    <source>
        <dbReference type="Proteomes" id="UP001054945"/>
    </source>
</evidence>
<name>A0AAV4XJQ2_CAEEX</name>
<evidence type="ECO:0000313" key="1">
    <source>
        <dbReference type="EMBL" id="GIY95231.1"/>
    </source>
</evidence>
<gene>
    <name evidence="1" type="ORF">CEXT_550211</name>
</gene>
<dbReference type="AlphaFoldDB" id="A0AAV4XJQ2"/>
<keyword evidence="2" id="KW-1185">Reference proteome</keyword>
<dbReference type="EMBL" id="BPLR01017884">
    <property type="protein sequence ID" value="GIY95231.1"/>
    <property type="molecule type" value="Genomic_DNA"/>
</dbReference>
<reference evidence="1 2" key="1">
    <citation type="submission" date="2021-06" db="EMBL/GenBank/DDBJ databases">
        <title>Caerostris extrusa draft genome.</title>
        <authorList>
            <person name="Kono N."/>
            <person name="Arakawa K."/>
        </authorList>
    </citation>
    <scope>NUCLEOTIDE SEQUENCE [LARGE SCALE GENOMIC DNA]</scope>
</reference>
<proteinExistence type="predicted"/>
<dbReference type="Proteomes" id="UP001054945">
    <property type="component" value="Unassembled WGS sequence"/>
</dbReference>